<comment type="caution">
    <text evidence="6">The sequence shown here is derived from an EMBL/GenBank/DDBJ whole genome shotgun (WGS) entry which is preliminary data.</text>
</comment>
<dbReference type="InterPro" id="IPR011703">
    <property type="entry name" value="ATPase_AAA-3"/>
</dbReference>
<dbReference type="InterPro" id="IPR027417">
    <property type="entry name" value="P-loop_NTPase"/>
</dbReference>
<name>A0A1Y1QMR9_9GAMM</name>
<dbReference type="PANTHER" id="PTHR42759:SF5">
    <property type="entry name" value="METHANOL DEHYDROGENASE REGULATOR"/>
    <property type="match status" value="1"/>
</dbReference>
<dbReference type="InterPro" id="IPR041628">
    <property type="entry name" value="ChlI/MoxR_AAA_lid"/>
</dbReference>
<dbReference type="GO" id="GO:0016887">
    <property type="term" value="F:ATP hydrolysis activity"/>
    <property type="evidence" value="ECO:0007669"/>
    <property type="project" value="InterPro"/>
</dbReference>
<evidence type="ECO:0000313" key="7">
    <source>
        <dbReference type="Proteomes" id="UP000192491"/>
    </source>
</evidence>
<dbReference type="Proteomes" id="UP000192491">
    <property type="component" value="Unassembled WGS sequence"/>
</dbReference>
<dbReference type="Pfam" id="PF17863">
    <property type="entry name" value="AAA_lid_2"/>
    <property type="match status" value="1"/>
</dbReference>
<evidence type="ECO:0000313" key="6">
    <source>
        <dbReference type="EMBL" id="OQX09491.1"/>
    </source>
</evidence>
<evidence type="ECO:0000256" key="1">
    <source>
        <dbReference type="ARBA" id="ARBA00022741"/>
    </source>
</evidence>
<feature type="domain" description="ChlI/MoxR AAA lid" evidence="5">
    <location>
        <begin position="233"/>
        <end position="294"/>
    </location>
</feature>
<protein>
    <submittedName>
        <fullName evidence="6">AAA family ATPase</fullName>
    </submittedName>
</protein>
<comment type="similarity">
    <text evidence="3">Belongs to the MoxR family.</text>
</comment>
<dbReference type="AlphaFoldDB" id="A0A1Y1QMR9"/>
<evidence type="ECO:0000256" key="3">
    <source>
        <dbReference type="ARBA" id="ARBA00061607"/>
    </source>
</evidence>
<dbReference type="InterPro" id="IPR050764">
    <property type="entry name" value="CbbQ/NirQ/NorQ/GpvN"/>
</dbReference>
<sequence length="313" mass="33853">MTTAAPQLIQATLAQLNKVIHGKEPQVQLALTCLLANGHLLLEDLPGMGKTTLAHALAQVCGLEYKRVQFTSDLLPADLLGASVFEQQAGRFHFHPGPVFSQVFLADELNRATPKAQSALLEAMEEHQVSVDGTTHPLPSPFFVIATQNPQSQSGTFPLPESQLDRFLMRLSLGYPEPAAERALLKGRNGRVLLASMQTILNGNRLKALQSIVPQVKMTDTLLDYVQRLIAYTRRSDVCHLGLSPRGALALVKAAQAWALLQARGHVLPEDVQAVFIAVAGHRLVGRQEAQGDQLARHILSKVDVVGSGNGNA</sequence>
<feature type="domain" description="ATPase AAA-3" evidence="4">
    <location>
        <begin position="39"/>
        <end position="169"/>
    </location>
</feature>
<reference evidence="6 7" key="1">
    <citation type="submission" date="2017-01" db="EMBL/GenBank/DDBJ databases">
        <title>Novel large sulfur bacteria in the metagenomes of groundwater-fed chemosynthetic microbial mats in the Lake Huron basin.</title>
        <authorList>
            <person name="Sharrar A.M."/>
            <person name="Flood B.E."/>
            <person name="Bailey J.V."/>
            <person name="Jones D.S."/>
            <person name="Biddanda B."/>
            <person name="Ruberg S.A."/>
            <person name="Marcus D.N."/>
            <person name="Dick G.J."/>
        </authorList>
    </citation>
    <scope>NUCLEOTIDE SEQUENCE [LARGE SCALE GENOMIC DNA]</scope>
    <source>
        <strain evidence="6">A8</strain>
    </source>
</reference>
<dbReference type="FunFam" id="3.40.50.300:FF:000640">
    <property type="entry name" value="MoxR family ATPase"/>
    <property type="match status" value="1"/>
</dbReference>
<proteinExistence type="inferred from homology"/>
<evidence type="ECO:0000259" key="5">
    <source>
        <dbReference type="Pfam" id="PF17863"/>
    </source>
</evidence>
<gene>
    <name evidence="6" type="ORF">BWK73_22730</name>
</gene>
<evidence type="ECO:0000256" key="2">
    <source>
        <dbReference type="ARBA" id="ARBA00022840"/>
    </source>
</evidence>
<dbReference type="SUPFAM" id="SSF52540">
    <property type="entry name" value="P-loop containing nucleoside triphosphate hydrolases"/>
    <property type="match status" value="1"/>
</dbReference>
<dbReference type="Gene3D" id="1.10.8.80">
    <property type="entry name" value="Magnesium chelatase subunit I, C-Terminal domain"/>
    <property type="match status" value="1"/>
</dbReference>
<dbReference type="GO" id="GO:0005524">
    <property type="term" value="F:ATP binding"/>
    <property type="evidence" value="ECO:0007669"/>
    <property type="project" value="UniProtKB-KW"/>
</dbReference>
<keyword evidence="1" id="KW-0547">Nucleotide-binding</keyword>
<dbReference type="Gene3D" id="3.40.50.300">
    <property type="entry name" value="P-loop containing nucleotide triphosphate hydrolases"/>
    <property type="match status" value="1"/>
</dbReference>
<dbReference type="STRING" id="1123401.GCA_000621325_01635"/>
<keyword evidence="2" id="KW-0067">ATP-binding</keyword>
<dbReference type="CDD" id="cd00009">
    <property type="entry name" value="AAA"/>
    <property type="match status" value="1"/>
</dbReference>
<dbReference type="PIRSF" id="PIRSF002849">
    <property type="entry name" value="AAA_ATPase_chaperone_MoxR_prd"/>
    <property type="match status" value="1"/>
</dbReference>
<organism evidence="6 7">
    <name type="scientific">Thiothrix lacustris</name>
    <dbReference type="NCBI Taxonomy" id="525917"/>
    <lineage>
        <taxon>Bacteria</taxon>
        <taxon>Pseudomonadati</taxon>
        <taxon>Pseudomonadota</taxon>
        <taxon>Gammaproteobacteria</taxon>
        <taxon>Thiotrichales</taxon>
        <taxon>Thiotrichaceae</taxon>
        <taxon>Thiothrix</taxon>
    </lineage>
</organism>
<dbReference type="eggNOG" id="COG0714">
    <property type="taxonomic scope" value="Bacteria"/>
</dbReference>
<dbReference type="PANTHER" id="PTHR42759">
    <property type="entry name" value="MOXR FAMILY PROTEIN"/>
    <property type="match status" value="1"/>
</dbReference>
<evidence type="ECO:0000259" key="4">
    <source>
        <dbReference type="Pfam" id="PF07726"/>
    </source>
</evidence>
<dbReference type="EMBL" id="MTEJ01000141">
    <property type="protein sequence ID" value="OQX09491.1"/>
    <property type="molecule type" value="Genomic_DNA"/>
</dbReference>
<dbReference type="Pfam" id="PF07726">
    <property type="entry name" value="AAA_3"/>
    <property type="match status" value="1"/>
</dbReference>
<accession>A0A1Y1QMR9</accession>